<name>A0A2G2X7D7_CAPBA</name>
<comment type="caution">
    <text evidence="2">The sequence shown here is derived from an EMBL/GenBank/DDBJ whole genome shotgun (WGS) entry which is preliminary data.</text>
</comment>
<feature type="region of interest" description="Disordered" evidence="1">
    <location>
        <begin position="1"/>
        <end position="31"/>
    </location>
</feature>
<accession>A0A2G2X7D7</accession>
<keyword evidence="3" id="KW-1185">Reference proteome</keyword>
<evidence type="ECO:0000313" key="2">
    <source>
        <dbReference type="EMBL" id="PHT53397.1"/>
    </source>
</evidence>
<dbReference type="EMBL" id="MLFT02000003">
    <property type="protein sequence ID" value="PHT53397.1"/>
    <property type="molecule type" value="Genomic_DNA"/>
</dbReference>
<dbReference type="Proteomes" id="UP000224567">
    <property type="component" value="Unassembled WGS sequence"/>
</dbReference>
<sequence>MEQVEGPEDNVVKVGTSISGDSVEPGHSQPLNLAGRSPRVVFFPDCPLLPHLHQLLVVLQQVHVILLAGVREGGHGLRHGTSLGRGEGLMGLAMVIHYKLGKYRNQPTTN</sequence>
<dbReference type="AlphaFoldDB" id="A0A2G2X7D7"/>
<evidence type="ECO:0000313" key="3">
    <source>
        <dbReference type="Proteomes" id="UP000224567"/>
    </source>
</evidence>
<gene>
    <name evidence="2" type="ORF">CQW23_07859</name>
</gene>
<protein>
    <submittedName>
        <fullName evidence="2">Uncharacterized protein</fullName>
    </submittedName>
</protein>
<organism evidence="2 3">
    <name type="scientific">Capsicum baccatum</name>
    <name type="common">Peruvian pepper</name>
    <dbReference type="NCBI Taxonomy" id="33114"/>
    <lineage>
        <taxon>Eukaryota</taxon>
        <taxon>Viridiplantae</taxon>
        <taxon>Streptophyta</taxon>
        <taxon>Embryophyta</taxon>
        <taxon>Tracheophyta</taxon>
        <taxon>Spermatophyta</taxon>
        <taxon>Magnoliopsida</taxon>
        <taxon>eudicotyledons</taxon>
        <taxon>Gunneridae</taxon>
        <taxon>Pentapetalae</taxon>
        <taxon>asterids</taxon>
        <taxon>lamiids</taxon>
        <taxon>Solanales</taxon>
        <taxon>Solanaceae</taxon>
        <taxon>Solanoideae</taxon>
        <taxon>Capsiceae</taxon>
        <taxon>Capsicum</taxon>
    </lineage>
</organism>
<dbReference type="OrthoDB" id="10258692at2759"/>
<reference evidence="3" key="2">
    <citation type="journal article" date="2017" name="J. Anim. Genet.">
        <title>Multiple reference genome sequences of hot pepper reveal the massive evolution of plant disease resistance genes by retroduplication.</title>
        <authorList>
            <person name="Kim S."/>
            <person name="Park J."/>
            <person name="Yeom S.-I."/>
            <person name="Kim Y.-M."/>
            <person name="Seo E."/>
            <person name="Kim K.-T."/>
            <person name="Kim M.-S."/>
            <person name="Lee J.M."/>
            <person name="Cheong K."/>
            <person name="Shin H.-S."/>
            <person name="Kim S.-B."/>
            <person name="Han K."/>
            <person name="Lee J."/>
            <person name="Park M."/>
            <person name="Lee H.-A."/>
            <person name="Lee H.-Y."/>
            <person name="Lee Y."/>
            <person name="Oh S."/>
            <person name="Lee J.H."/>
            <person name="Choi E."/>
            <person name="Choi E."/>
            <person name="Lee S.E."/>
            <person name="Jeon J."/>
            <person name="Kim H."/>
            <person name="Choi G."/>
            <person name="Song H."/>
            <person name="Lee J."/>
            <person name="Lee S.-C."/>
            <person name="Kwon J.-K."/>
            <person name="Lee H.-Y."/>
            <person name="Koo N."/>
            <person name="Hong Y."/>
            <person name="Kim R.W."/>
            <person name="Kang W.-H."/>
            <person name="Huh J.H."/>
            <person name="Kang B.-C."/>
            <person name="Yang T.-J."/>
            <person name="Lee Y.-H."/>
            <person name="Bennetzen J.L."/>
            <person name="Choi D."/>
        </authorList>
    </citation>
    <scope>NUCLEOTIDE SEQUENCE [LARGE SCALE GENOMIC DNA]</scope>
    <source>
        <strain evidence="3">cv. PBC81</strain>
    </source>
</reference>
<reference evidence="2 3" key="1">
    <citation type="journal article" date="2017" name="Genome Biol.">
        <title>New reference genome sequences of hot pepper reveal the massive evolution of plant disease-resistance genes by retroduplication.</title>
        <authorList>
            <person name="Kim S."/>
            <person name="Park J."/>
            <person name="Yeom S.I."/>
            <person name="Kim Y.M."/>
            <person name="Seo E."/>
            <person name="Kim K.T."/>
            <person name="Kim M.S."/>
            <person name="Lee J.M."/>
            <person name="Cheong K."/>
            <person name="Shin H.S."/>
            <person name="Kim S.B."/>
            <person name="Han K."/>
            <person name="Lee J."/>
            <person name="Park M."/>
            <person name="Lee H.A."/>
            <person name="Lee H.Y."/>
            <person name="Lee Y."/>
            <person name="Oh S."/>
            <person name="Lee J.H."/>
            <person name="Choi E."/>
            <person name="Choi E."/>
            <person name="Lee S.E."/>
            <person name="Jeon J."/>
            <person name="Kim H."/>
            <person name="Choi G."/>
            <person name="Song H."/>
            <person name="Lee J."/>
            <person name="Lee S.C."/>
            <person name="Kwon J.K."/>
            <person name="Lee H.Y."/>
            <person name="Koo N."/>
            <person name="Hong Y."/>
            <person name="Kim R.W."/>
            <person name="Kang W.H."/>
            <person name="Huh J.H."/>
            <person name="Kang B.C."/>
            <person name="Yang T.J."/>
            <person name="Lee Y.H."/>
            <person name="Bennetzen J.L."/>
            <person name="Choi D."/>
        </authorList>
    </citation>
    <scope>NUCLEOTIDE SEQUENCE [LARGE SCALE GENOMIC DNA]</scope>
    <source>
        <strain evidence="3">cv. PBC81</strain>
    </source>
</reference>
<proteinExistence type="predicted"/>
<evidence type="ECO:0000256" key="1">
    <source>
        <dbReference type="SAM" id="MobiDB-lite"/>
    </source>
</evidence>